<organism>
    <name type="scientific">Serpula lacrymans var. lacrymans (strain S7.9)</name>
    <name type="common">Dry rot fungus</name>
    <dbReference type="NCBI Taxonomy" id="578457"/>
    <lineage>
        <taxon>Eukaryota</taxon>
        <taxon>Fungi</taxon>
        <taxon>Dikarya</taxon>
        <taxon>Basidiomycota</taxon>
        <taxon>Agaricomycotina</taxon>
        <taxon>Agaricomycetes</taxon>
        <taxon>Agaricomycetidae</taxon>
        <taxon>Boletales</taxon>
        <taxon>Coniophorineae</taxon>
        <taxon>Serpulaceae</taxon>
        <taxon>Serpula</taxon>
    </lineage>
</organism>
<dbReference type="HOGENOM" id="CLU_2122573_0_0_1"/>
<dbReference type="EMBL" id="GL945429">
    <property type="protein sequence ID" value="EGO29150.1"/>
    <property type="molecule type" value="Genomic_DNA"/>
</dbReference>
<proteinExistence type="predicted"/>
<name>F8NHH9_SERL9</name>
<sequence length="114" mass="12812">MSHVSRLPSFSLSLRVLTSLCLHLMFIYYTPSSLVITPHHIVFLHPPPPPPKVPFAHFPFSALPVSALPVSRSHHVQRPRSTFSSSQNRHLYSVSYVFTLEPPSRLDAEFALPG</sequence>
<protein>
    <submittedName>
        <fullName evidence="1">Uncharacterized protein</fullName>
    </submittedName>
</protein>
<dbReference type="GeneID" id="18817350"/>
<evidence type="ECO:0000313" key="1">
    <source>
        <dbReference type="EMBL" id="EGO29150.1"/>
    </source>
</evidence>
<dbReference type="RefSeq" id="XP_007313392.1">
    <property type="nucleotide sequence ID" value="XM_007313330.1"/>
</dbReference>
<dbReference type="KEGG" id="sla:SERLADRAFT_456526"/>
<dbReference type="AlphaFoldDB" id="F8NHH9"/>
<reference evidence="1" key="1">
    <citation type="submission" date="2011-04" db="EMBL/GenBank/DDBJ databases">
        <title>Evolution of plant cell wall degrading machinery underlies the functional diversity of forest fungi.</title>
        <authorList>
            <consortium name="US DOE Joint Genome Institute (JGI-PGF)"/>
            <person name="Eastwood D.C."/>
            <person name="Floudas D."/>
            <person name="Binder M."/>
            <person name="Majcherczyk A."/>
            <person name="Schneider P."/>
            <person name="Aerts A."/>
            <person name="Asiegbu F.O."/>
            <person name="Baker S.E."/>
            <person name="Barry K."/>
            <person name="Bendiksby M."/>
            <person name="Blumentritt M."/>
            <person name="Coutinho P.M."/>
            <person name="Cullen D."/>
            <person name="Cullen D."/>
            <person name="Gathman A."/>
            <person name="Goodell B."/>
            <person name="Henrissat B."/>
            <person name="Ihrmark K."/>
            <person name="Kauserud H."/>
            <person name="Kohler A."/>
            <person name="LaButti K."/>
            <person name="Lapidus A."/>
            <person name="Lavin J.L."/>
            <person name="Lee Y.-H."/>
            <person name="Lindquist E."/>
            <person name="Lilly W."/>
            <person name="Lucas S."/>
            <person name="Morin E."/>
            <person name="Murat C."/>
            <person name="Oguiza J.A."/>
            <person name="Park J."/>
            <person name="Pisabarro A.G."/>
            <person name="Riley R."/>
            <person name="Rosling A."/>
            <person name="Salamov A."/>
            <person name="Schmidt O."/>
            <person name="Schmutz J."/>
            <person name="Skrede I."/>
            <person name="Stenlid J."/>
            <person name="Wiebenga A."/>
            <person name="Xie X."/>
            <person name="Kues U."/>
            <person name="Hibbett D.S."/>
            <person name="Hoffmeister D."/>
            <person name="Hogberg N."/>
            <person name="Martin F."/>
            <person name="Grigoriev I.V."/>
            <person name="Watkinson S.C."/>
        </authorList>
    </citation>
    <scope>NUCLEOTIDE SEQUENCE</scope>
    <source>
        <strain evidence="1">S7.9</strain>
    </source>
</reference>
<dbReference type="Proteomes" id="UP000008064">
    <property type="component" value="Unassembled WGS sequence"/>
</dbReference>
<gene>
    <name evidence="1" type="ORF">SERLADRAFT_456526</name>
</gene>
<accession>F8NHH9</accession>